<evidence type="ECO:0000313" key="8">
    <source>
        <dbReference type="Proteomes" id="UP000027138"/>
    </source>
</evidence>
<name>A0A067KRH6_JATCU</name>
<evidence type="ECO:0000256" key="5">
    <source>
        <dbReference type="ARBA" id="ARBA00023242"/>
    </source>
</evidence>
<keyword evidence="8" id="KW-1185">Reference proteome</keyword>
<dbReference type="GO" id="GO:0005634">
    <property type="term" value="C:nucleus"/>
    <property type="evidence" value="ECO:0007669"/>
    <property type="project" value="UniProtKB-SubCell"/>
</dbReference>
<evidence type="ECO:0000256" key="4">
    <source>
        <dbReference type="ARBA" id="ARBA00023163"/>
    </source>
</evidence>
<proteinExistence type="predicted"/>
<dbReference type="SUPFAM" id="SSF101936">
    <property type="entry name" value="DNA-binding pseudobarrel domain"/>
    <property type="match status" value="1"/>
</dbReference>
<dbReference type="PROSITE" id="PS50863">
    <property type="entry name" value="B3"/>
    <property type="match status" value="1"/>
</dbReference>
<dbReference type="Proteomes" id="UP000027138">
    <property type="component" value="Unassembled WGS sequence"/>
</dbReference>
<sequence length="148" mass="17127">MANPKLDPEIKSNSIDILCEKLLKKTDLGHQFIAPSDLLKKPEVFYETGKLKEKITSFDQDGKEWTFRLSIRKTEKYPKPTLTPASWHPFVKHFGLRGGDAVIFYVIRNDGARKIQIRGLRKIIFLGKPTWEEVKKVENQASTSHYRV</sequence>
<keyword evidence="3" id="KW-0238">DNA-binding</keyword>
<organism evidence="7 8">
    <name type="scientific">Jatropha curcas</name>
    <name type="common">Barbados nut</name>
    <dbReference type="NCBI Taxonomy" id="180498"/>
    <lineage>
        <taxon>Eukaryota</taxon>
        <taxon>Viridiplantae</taxon>
        <taxon>Streptophyta</taxon>
        <taxon>Embryophyta</taxon>
        <taxon>Tracheophyta</taxon>
        <taxon>Spermatophyta</taxon>
        <taxon>Magnoliopsida</taxon>
        <taxon>eudicotyledons</taxon>
        <taxon>Gunneridae</taxon>
        <taxon>Pentapetalae</taxon>
        <taxon>rosids</taxon>
        <taxon>fabids</taxon>
        <taxon>Malpighiales</taxon>
        <taxon>Euphorbiaceae</taxon>
        <taxon>Crotonoideae</taxon>
        <taxon>Jatropheae</taxon>
        <taxon>Jatropha</taxon>
    </lineage>
</organism>
<keyword evidence="4" id="KW-0804">Transcription</keyword>
<evidence type="ECO:0000256" key="2">
    <source>
        <dbReference type="ARBA" id="ARBA00023015"/>
    </source>
</evidence>
<comment type="subcellular location">
    <subcellularLocation>
        <location evidence="1">Nucleus</location>
    </subcellularLocation>
</comment>
<protein>
    <recommendedName>
        <fullName evidence="6">TF-B3 domain-containing protein</fullName>
    </recommendedName>
</protein>
<dbReference type="Pfam" id="PF02362">
    <property type="entry name" value="B3"/>
    <property type="match status" value="1"/>
</dbReference>
<dbReference type="AlphaFoldDB" id="A0A067KRH6"/>
<feature type="domain" description="TF-B3" evidence="6">
    <location>
        <begin position="59"/>
        <end position="121"/>
    </location>
</feature>
<dbReference type="EMBL" id="KK914355">
    <property type="protein sequence ID" value="KDP38806.1"/>
    <property type="molecule type" value="Genomic_DNA"/>
</dbReference>
<keyword evidence="5" id="KW-0539">Nucleus</keyword>
<evidence type="ECO:0000256" key="1">
    <source>
        <dbReference type="ARBA" id="ARBA00004123"/>
    </source>
</evidence>
<evidence type="ECO:0000313" key="7">
    <source>
        <dbReference type="EMBL" id="KDP38806.1"/>
    </source>
</evidence>
<evidence type="ECO:0000256" key="3">
    <source>
        <dbReference type="ARBA" id="ARBA00023125"/>
    </source>
</evidence>
<dbReference type="InterPro" id="IPR003340">
    <property type="entry name" value="B3_DNA-bd"/>
</dbReference>
<dbReference type="CDD" id="cd10017">
    <property type="entry name" value="B3_DNA"/>
    <property type="match status" value="1"/>
</dbReference>
<accession>A0A067KRH6</accession>
<gene>
    <name evidence="7" type="ORF">JCGZ_04963</name>
</gene>
<dbReference type="InterPro" id="IPR015300">
    <property type="entry name" value="DNA-bd_pseudobarrel_sf"/>
</dbReference>
<reference evidence="7 8" key="1">
    <citation type="journal article" date="2014" name="PLoS ONE">
        <title>Global Analysis of Gene Expression Profiles in Physic Nut (Jatropha curcas L.) Seedlings Exposed to Salt Stress.</title>
        <authorList>
            <person name="Zhang L."/>
            <person name="Zhang C."/>
            <person name="Wu P."/>
            <person name="Chen Y."/>
            <person name="Li M."/>
            <person name="Jiang H."/>
            <person name="Wu G."/>
        </authorList>
    </citation>
    <scope>NUCLEOTIDE SEQUENCE [LARGE SCALE GENOMIC DNA]</scope>
    <source>
        <strain evidence="8">cv. GZQX0401</strain>
        <tissue evidence="7">Young leaves</tissue>
    </source>
</reference>
<evidence type="ECO:0000259" key="6">
    <source>
        <dbReference type="PROSITE" id="PS50863"/>
    </source>
</evidence>
<dbReference type="Gene3D" id="2.40.330.10">
    <property type="entry name" value="DNA-binding pseudobarrel domain"/>
    <property type="match status" value="1"/>
</dbReference>
<keyword evidence="2" id="KW-0805">Transcription regulation</keyword>
<dbReference type="OrthoDB" id="954231at2759"/>
<dbReference type="GO" id="GO:0003677">
    <property type="term" value="F:DNA binding"/>
    <property type="evidence" value="ECO:0007669"/>
    <property type="project" value="UniProtKB-KW"/>
</dbReference>